<feature type="compositionally biased region" description="Polar residues" evidence="1">
    <location>
        <begin position="728"/>
        <end position="739"/>
    </location>
</feature>
<feature type="region of interest" description="Disordered" evidence="1">
    <location>
        <begin position="906"/>
        <end position="980"/>
    </location>
</feature>
<dbReference type="AlphaFoldDB" id="A0A7M5VAE4"/>
<feature type="compositionally biased region" description="Low complexity" evidence="1">
    <location>
        <begin position="347"/>
        <end position="360"/>
    </location>
</feature>
<reference evidence="2" key="1">
    <citation type="submission" date="2021-01" db="UniProtKB">
        <authorList>
            <consortium name="EnsemblMetazoa"/>
        </authorList>
    </citation>
    <scope>IDENTIFICATION</scope>
</reference>
<accession>A0A7M5VAE4</accession>
<evidence type="ECO:0000256" key="1">
    <source>
        <dbReference type="SAM" id="MobiDB-lite"/>
    </source>
</evidence>
<name>A0A7M5VAE4_9CNID</name>
<proteinExistence type="predicted"/>
<evidence type="ECO:0000313" key="3">
    <source>
        <dbReference type="Proteomes" id="UP000594262"/>
    </source>
</evidence>
<dbReference type="EnsemblMetazoa" id="CLYHEMT006374.1">
    <property type="protein sequence ID" value="CLYHEMP006374.1"/>
    <property type="gene ID" value="CLYHEMG006374"/>
</dbReference>
<feature type="compositionally biased region" description="Polar residues" evidence="1">
    <location>
        <begin position="952"/>
        <end position="967"/>
    </location>
</feature>
<dbReference type="OrthoDB" id="5973409at2759"/>
<organism evidence="2 3">
    <name type="scientific">Clytia hemisphaerica</name>
    <dbReference type="NCBI Taxonomy" id="252671"/>
    <lineage>
        <taxon>Eukaryota</taxon>
        <taxon>Metazoa</taxon>
        <taxon>Cnidaria</taxon>
        <taxon>Hydrozoa</taxon>
        <taxon>Hydroidolina</taxon>
        <taxon>Leptothecata</taxon>
        <taxon>Obeliida</taxon>
        <taxon>Clytiidae</taxon>
        <taxon>Clytia</taxon>
    </lineage>
</organism>
<evidence type="ECO:0000313" key="2">
    <source>
        <dbReference type="EnsemblMetazoa" id="CLYHEMP006374.1"/>
    </source>
</evidence>
<keyword evidence="3" id="KW-1185">Reference proteome</keyword>
<feature type="region of interest" description="Disordered" evidence="1">
    <location>
        <begin position="689"/>
        <end position="739"/>
    </location>
</feature>
<sequence>MFHYFGTILGYLRQVFESFVYIKIGSTLSKSVNNRNSIQSLQVFLASFFRTTAGGVKGRAKTLQKLERMDKLQGKRKNLLELVDRLHVEKTVASNLEEKSEENLLEEFMNPFLLSNKKNEVYEVDPNINLKVRKQVYMLRRTRATEGGSLICELCGRSSYKQYSIEVEVSADSTTGGKRSNQWKRASTEIAKICRSCFFEQNKDQSSSKTGSKTRTRPQFHRSECGITTGRASKAWHFVRRDLIVNKTKALLNKRCFENEFSDRFLNEETEVEESCDSDTSYESDSGSIDVLPFQLANTGWVTPGSLVQVKRTDARQVVASPSPLLTEEISDALLQTELAMTRDISPRPIKSPESIKSSSDTSADDTILNALMESFETPLSIVTVAEDTADPVKTQLTNTIIEDGLLDYFTDRPARVRHIKRKRRRTISRSSVIKKKVKKDTSKQSTYNGLCKLVTVLNHTKGKYVDNSKTSTLFDTHGLDWRNKDLPSYLNINTNQYVDSKGGYRQKKKNVDAFMTDQKSKPVLKIKRKVKAFSPTPSPIPENTDQNSVIEIESDSSDSVPLATTLKEGVSDVLPKMIDLDDSMSSTSFQLKHLLDEKPSVQVKLDDISTQLASSLKEKEAKKAVAATQKKFASVAYDCEICQQNLARKSYKSYSKETAPLIYLKLFKGNKDKLRICSNCNLRKMNEKYNVQSRKRPAGQNEKESPAPKVSKQTPISGKSSSSSSSMKGQTKQASSQVFKLSDAGAQDMNVTIVKSPDAEQMKMIQNSNAKYVILKSTPTANGNIVTGDLDQILSEIRIQGKNYKIDKDFKLNELVKENENAGTVTANSKDILVKQLPNILKRTIGQRNGGPTTFKIVNVMPPAMVANNTNVPKVLPKRRTQQHVTSSLPSISLQVQEQIRTSLANSKKPGTNLTGLTNSLPTNGPVKPIQMVNPPKVTLPALSGKKRPMPNTNQSVTQIQRQKIVSSTKTSSKGDSKK</sequence>
<feature type="compositionally biased region" description="Polar residues" evidence="1">
    <location>
        <begin position="906"/>
        <end position="924"/>
    </location>
</feature>
<dbReference type="Proteomes" id="UP000594262">
    <property type="component" value="Unplaced"/>
</dbReference>
<protein>
    <submittedName>
        <fullName evidence="2">Uncharacterized protein</fullName>
    </submittedName>
</protein>
<feature type="region of interest" description="Disordered" evidence="1">
    <location>
        <begin position="344"/>
        <end position="363"/>
    </location>
</feature>